<evidence type="ECO:0000256" key="2">
    <source>
        <dbReference type="ARBA" id="ARBA00022692"/>
    </source>
</evidence>
<dbReference type="InterPro" id="IPR036259">
    <property type="entry name" value="MFS_trans_sf"/>
</dbReference>
<feature type="transmembrane region" description="Helical" evidence="5">
    <location>
        <begin position="92"/>
        <end position="113"/>
    </location>
</feature>
<dbReference type="Pfam" id="PF07690">
    <property type="entry name" value="MFS_1"/>
    <property type="match status" value="1"/>
</dbReference>
<dbReference type="GO" id="GO:0022857">
    <property type="term" value="F:transmembrane transporter activity"/>
    <property type="evidence" value="ECO:0007669"/>
    <property type="project" value="InterPro"/>
</dbReference>
<feature type="transmembrane region" description="Helical" evidence="5">
    <location>
        <begin position="31"/>
        <end position="54"/>
    </location>
</feature>
<dbReference type="Gene3D" id="1.20.1250.20">
    <property type="entry name" value="MFS general substrate transporter like domains"/>
    <property type="match status" value="2"/>
</dbReference>
<dbReference type="EMBL" id="PGTN01000009">
    <property type="protein sequence ID" value="PJF48630.1"/>
    <property type="molecule type" value="Genomic_DNA"/>
</dbReference>
<dbReference type="InterPro" id="IPR052528">
    <property type="entry name" value="Sugar_transport-like"/>
</dbReference>
<evidence type="ECO:0000256" key="4">
    <source>
        <dbReference type="ARBA" id="ARBA00023136"/>
    </source>
</evidence>
<dbReference type="SUPFAM" id="SSF103473">
    <property type="entry name" value="MFS general substrate transporter"/>
    <property type="match status" value="1"/>
</dbReference>
<feature type="transmembrane region" description="Helical" evidence="5">
    <location>
        <begin position="316"/>
        <end position="339"/>
    </location>
</feature>
<evidence type="ECO:0000313" key="7">
    <source>
        <dbReference type="EMBL" id="PJF48630.1"/>
    </source>
</evidence>
<feature type="transmembrane region" description="Helical" evidence="5">
    <location>
        <begin position="417"/>
        <end position="437"/>
    </location>
</feature>
<evidence type="ECO:0000256" key="5">
    <source>
        <dbReference type="SAM" id="Phobius"/>
    </source>
</evidence>
<gene>
    <name evidence="7" type="ORF">CUN48_02345</name>
</gene>
<dbReference type="PANTHER" id="PTHR23526:SF1">
    <property type="entry name" value="MAJOR FACILITATOR SUPERFAMILY MFS_1"/>
    <property type="match status" value="1"/>
</dbReference>
<feature type="transmembrane region" description="Helical" evidence="5">
    <location>
        <begin position="345"/>
        <end position="371"/>
    </location>
</feature>
<evidence type="ECO:0000256" key="1">
    <source>
        <dbReference type="ARBA" id="ARBA00004651"/>
    </source>
</evidence>
<feature type="transmembrane region" description="Helical" evidence="5">
    <location>
        <begin position="195"/>
        <end position="215"/>
    </location>
</feature>
<protein>
    <recommendedName>
        <fullName evidence="6">Major facilitator superfamily (MFS) profile domain-containing protein</fullName>
    </recommendedName>
</protein>
<feature type="transmembrane region" description="Helical" evidence="5">
    <location>
        <begin position="251"/>
        <end position="271"/>
    </location>
</feature>
<feature type="transmembrane region" description="Helical" evidence="5">
    <location>
        <begin position="383"/>
        <end position="405"/>
    </location>
</feature>
<feature type="transmembrane region" description="Helical" evidence="5">
    <location>
        <begin position="60"/>
        <end position="80"/>
    </location>
</feature>
<evidence type="ECO:0000256" key="3">
    <source>
        <dbReference type="ARBA" id="ARBA00022989"/>
    </source>
</evidence>
<dbReference type="PROSITE" id="PS50850">
    <property type="entry name" value="MFS"/>
    <property type="match status" value="1"/>
</dbReference>
<keyword evidence="4 5" id="KW-0472">Membrane</keyword>
<name>A0A2M8QFN6_9CHLR</name>
<comment type="subcellular location">
    <subcellularLocation>
        <location evidence="1">Cell membrane</location>
        <topology evidence="1">Multi-pass membrane protein</topology>
    </subcellularLocation>
</comment>
<dbReference type="InterPro" id="IPR011701">
    <property type="entry name" value="MFS"/>
</dbReference>
<feature type="transmembrane region" description="Helical" evidence="5">
    <location>
        <begin position="119"/>
        <end position="145"/>
    </location>
</feature>
<accession>A0A2M8QFN6</accession>
<dbReference type="PANTHER" id="PTHR23526">
    <property type="entry name" value="INTEGRAL MEMBRANE TRANSPORT PROTEIN-RELATED"/>
    <property type="match status" value="1"/>
</dbReference>
<dbReference type="AlphaFoldDB" id="A0A2M8QFN6"/>
<evidence type="ECO:0000313" key="8">
    <source>
        <dbReference type="Proteomes" id="UP000230790"/>
    </source>
</evidence>
<sequence length="445" mass="47701">MTTIAQSAIEDRQTLVPIDSHRNVLAFTGDIAAFMVGTYFIPATTVLVGLASQLTDDKTLIGVVGMTWSVTWFLPQLVAAHIVRGQRWQKPYLIIPSLIGRNALLVIALWLLITRAQAPILTIWVLVGCLTIFNVCDALAGVAWFDMMSRALSPRMRARSVSIGQFIGGLFGMGAGLIVERVLQPDGLPFPQNYAFIFGCTWLCMAISLAIISLLRENPMTETEHAHTQNAGFIASLKAAMRTDPVFRRVMIVRLLTGIELMAASFYLVFAKDQLGLDDSATGIFNIALIIGGIAGIVLFGWLADRFTALSVVRAAALMQFAAPVLALLFALAVLLRGAPARDVAIAGFIAIFALRGAIEHSLVLGALGYLLDSASERHRAMYIGAINTLGGGVALSPVVGGVWIDTLAARSQAAVAYAVMFGFIAVLVACGAWLSFRLPPLKKG</sequence>
<feature type="transmembrane region" description="Helical" evidence="5">
    <location>
        <begin position="283"/>
        <end position="304"/>
    </location>
</feature>
<reference evidence="7 8" key="1">
    <citation type="submission" date="2017-11" db="EMBL/GenBank/DDBJ databases">
        <title>Evolution of Phototrophy in the Chloroflexi Phylum Driven by Horizontal Gene Transfer.</title>
        <authorList>
            <person name="Ward L.M."/>
            <person name="Hemp J."/>
            <person name="Shih P.M."/>
            <person name="Mcglynn S.E."/>
            <person name="Fischer W."/>
        </authorList>
    </citation>
    <scope>NUCLEOTIDE SEQUENCE [LARGE SCALE GENOMIC DNA]</scope>
    <source>
        <strain evidence="7">JP3_7</strain>
    </source>
</reference>
<keyword evidence="2 5" id="KW-0812">Transmembrane</keyword>
<feature type="transmembrane region" description="Helical" evidence="5">
    <location>
        <begin position="166"/>
        <end position="183"/>
    </location>
</feature>
<dbReference type="GO" id="GO:0005886">
    <property type="term" value="C:plasma membrane"/>
    <property type="evidence" value="ECO:0007669"/>
    <property type="project" value="UniProtKB-SubCell"/>
</dbReference>
<evidence type="ECO:0000259" key="6">
    <source>
        <dbReference type="PROSITE" id="PS50850"/>
    </source>
</evidence>
<keyword evidence="3 5" id="KW-1133">Transmembrane helix</keyword>
<organism evidence="7 8">
    <name type="scientific">Candidatus Thermofonsia Clade 3 bacterium</name>
    <dbReference type="NCBI Taxonomy" id="2364212"/>
    <lineage>
        <taxon>Bacteria</taxon>
        <taxon>Bacillati</taxon>
        <taxon>Chloroflexota</taxon>
        <taxon>Candidatus Thermofontia</taxon>
        <taxon>Candidatus Thermofonsia Clade 3</taxon>
    </lineage>
</organism>
<dbReference type="Proteomes" id="UP000230790">
    <property type="component" value="Unassembled WGS sequence"/>
</dbReference>
<comment type="caution">
    <text evidence="7">The sequence shown here is derived from an EMBL/GenBank/DDBJ whole genome shotgun (WGS) entry which is preliminary data.</text>
</comment>
<feature type="domain" description="Major facilitator superfamily (MFS) profile" evidence="6">
    <location>
        <begin position="246"/>
        <end position="445"/>
    </location>
</feature>
<dbReference type="InterPro" id="IPR020846">
    <property type="entry name" value="MFS_dom"/>
</dbReference>
<proteinExistence type="predicted"/>